<dbReference type="InterPro" id="IPR027417">
    <property type="entry name" value="P-loop_NTPase"/>
</dbReference>
<dbReference type="Pfam" id="PF00406">
    <property type="entry name" value="ADK"/>
    <property type="match status" value="1"/>
</dbReference>
<dbReference type="PANTHER" id="PTHR23359">
    <property type="entry name" value="NUCLEOTIDE KINASE"/>
    <property type="match status" value="1"/>
</dbReference>
<dbReference type="Pfam" id="PF05191">
    <property type="entry name" value="ADK_lid"/>
    <property type="match status" value="1"/>
</dbReference>
<gene>
    <name evidence="5" type="ORF">LCGC14_1155630</name>
</gene>
<keyword evidence="3" id="KW-0418">Kinase</keyword>
<proteinExistence type="inferred from homology"/>
<keyword evidence="2" id="KW-0547">Nucleotide-binding</keyword>
<evidence type="ECO:0000256" key="3">
    <source>
        <dbReference type="ARBA" id="ARBA00022777"/>
    </source>
</evidence>
<dbReference type="InterPro" id="IPR006259">
    <property type="entry name" value="Adenyl_kin_sub"/>
</dbReference>
<feature type="domain" description="Adenylate kinase active site lid" evidence="4">
    <location>
        <begin position="127"/>
        <end position="162"/>
    </location>
</feature>
<dbReference type="GO" id="GO:0004017">
    <property type="term" value="F:AMP kinase activity"/>
    <property type="evidence" value="ECO:0007669"/>
    <property type="project" value="InterPro"/>
</dbReference>
<organism evidence="5">
    <name type="scientific">marine sediment metagenome</name>
    <dbReference type="NCBI Taxonomy" id="412755"/>
    <lineage>
        <taxon>unclassified sequences</taxon>
        <taxon>metagenomes</taxon>
        <taxon>ecological metagenomes</taxon>
    </lineage>
</organism>
<dbReference type="CDD" id="cd01428">
    <property type="entry name" value="ADK"/>
    <property type="match status" value="1"/>
</dbReference>
<dbReference type="NCBIfam" id="TIGR01351">
    <property type="entry name" value="adk"/>
    <property type="match status" value="1"/>
</dbReference>
<reference evidence="5" key="1">
    <citation type="journal article" date="2015" name="Nature">
        <title>Complex archaea that bridge the gap between prokaryotes and eukaryotes.</title>
        <authorList>
            <person name="Spang A."/>
            <person name="Saw J.H."/>
            <person name="Jorgensen S.L."/>
            <person name="Zaremba-Niedzwiedzka K."/>
            <person name="Martijn J."/>
            <person name="Lind A.E."/>
            <person name="van Eijk R."/>
            <person name="Schleper C."/>
            <person name="Guy L."/>
            <person name="Ettema T.J."/>
        </authorList>
    </citation>
    <scope>NUCLEOTIDE SEQUENCE</scope>
</reference>
<name>A0A0F9MHB0_9ZZZZ</name>
<evidence type="ECO:0000256" key="2">
    <source>
        <dbReference type="ARBA" id="ARBA00022741"/>
    </source>
</evidence>
<dbReference type="InterPro" id="IPR000850">
    <property type="entry name" value="Adenylat/UMP-CMP_kin"/>
</dbReference>
<dbReference type="FunFam" id="3.40.50.300:FF:000106">
    <property type="entry name" value="Adenylate kinase mitochondrial"/>
    <property type="match status" value="1"/>
</dbReference>
<dbReference type="EMBL" id="LAZR01005592">
    <property type="protein sequence ID" value="KKM98661.1"/>
    <property type="molecule type" value="Genomic_DNA"/>
</dbReference>
<dbReference type="GO" id="GO:0005524">
    <property type="term" value="F:ATP binding"/>
    <property type="evidence" value="ECO:0007669"/>
    <property type="project" value="InterPro"/>
</dbReference>
<accession>A0A0F9MHB0</accession>
<dbReference type="Gene3D" id="3.40.50.300">
    <property type="entry name" value="P-loop containing nucleotide triphosphate hydrolases"/>
    <property type="match status" value="1"/>
</dbReference>
<keyword evidence="1" id="KW-0808">Transferase</keyword>
<dbReference type="AlphaFoldDB" id="A0A0F9MHB0"/>
<dbReference type="NCBIfam" id="NF001380">
    <property type="entry name" value="PRK00279.1-2"/>
    <property type="match status" value="1"/>
</dbReference>
<dbReference type="PRINTS" id="PR00094">
    <property type="entry name" value="ADENYLTKNASE"/>
</dbReference>
<protein>
    <recommendedName>
        <fullName evidence="4">Adenylate kinase active site lid domain-containing protein</fullName>
    </recommendedName>
</protein>
<dbReference type="SUPFAM" id="SSF52540">
    <property type="entry name" value="P-loop containing nucleoside triphosphate hydrolases"/>
    <property type="match status" value="1"/>
</dbReference>
<evidence type="ECO:0000313" key="5">
    <source>
        <dbReference type="EMBL" id="KKM98661.1"/>
    </source>
</evidence>
<dbReference type="HAMAP" id="MF_00235">
    <property type="entry name" value="Adenylate_kinase_Adk"/>
    <property type="match status" value="1"/>
</dbReference>
<evidence type="ECO:0000256" key="1">
    <source>
        <dbReference type="ARBA" id="ARBA00022679"/>
    </source>
</evidence>
<dbReference type="PROSITE" id="PS00113">
    <property type="entry name" value="ADENYLATE_KINASE"/>
    <property type="match status" value="1"/>
</dbReference>
<dbReference type="InterPro" id="IPR033690">
    <property type="entry name" value="Adenylat_kinase_CS"/>
</dbReference>
<dbReference type="NCBIfam" id="NF001381">
    <property type="entry name" value="PRK00279.1-3"/>
    <property type="match status" value="1"/>
</dbReference>
<dbReference type="InterPro" id="IPR007862">
    <property type="entry name" value="Adenylate_kinase_lid-dom"/>
</dbReference>
<sequence>MYLILLGLPGAGKGTQAALVSQEAGIAHITSGGLFRENIRRQTELGREAQPFVEQGLLVPDGLTVGMLIDRISQPDAVQGFVLDGFPRNVDQAKALDEALAGRGKAIDKALYIKASTDELIRRLSGRWNCRQCGAVYHEESSSPKVSGVCDRCGGELYQREDDRPDVVGTRLEVNRKEMEPLLEYYRSDGKLTEVDGELEVEQVKDRLLAAMGRGQEVR</sequence>
<comment type="caution">
    <text evidence="5">The sequence shown here is derived from an EMBL/GenBank/DDBJ whole genome shotgun (WGS) entry which is preliminary data.</text>
</comment>
<evidence type="ECO:0000259" key="4">
    <source>
        <dbReference type="Pfam" id="PF05191"/>
    </source>
</evidence>